<evidence type="ECO:0000313" key="2">
    <source>
        <dbReference type="EMBL" id="AWG24347.1"/>
    </source>
</evidence>
<evidence type="ECO:0000313" key="3">
    <source>
        <dbReference type="Proteomes" id="UP000244677"/>
    </source>
</evidence>
<protein>
    <submittedName>
        <fullName evidence="2">Nucleoside-diphosphate sugar epimerase</fullName>
    </submittedName>
</protein>
<dbReference type="RefSeq" id="WP_108735993.1">
    <property type="nucleotide sequence ID" value="NZ_CP020919.1"/>
</dbReference>
<gene>
    <name evidence="2" type="ORF">FK004_03435</name>
</gene>
<dbReference type="OrthoDB" id="9798632at2"/>
<dbReference type="AlphaFoldDB" id="A0A2S1LKT5"/>
<organism evidence="2 3">
    <name type="scientific">Flavobacterium kingsejongi</name>
    <dbReference type="NCBI Taxonomy" id="1678728"/>
    <lineage>
        <taxon>Bacteria</taxon>
        <taxon>Pseudomonadati</taxon>
        <taxon>Bacteroidota</taxon>
        <taxon>Flavobacteriia</taxon>
        <taxon>Flavobacteriales</taxon>
        <taxon>Flavobacteriaceae</taxon>
        <taxon>Flavobacterium</taxon>
    </lineage>
</organism>
<keyword evidence="3" id="KW-1185">Reference proteome</keyword>
<dbReference type="PANTHER" id="PTHR14097">
    <property type="entry name" value="OXIDOREDUCTASE HTATIP2"/>
    <property type="match status" value="1"/>
</dbReference>
<dbReference type="Pfam" id="PF13460">
    <property type="entry name" value="NAD_binding_10"/>
    <property type="match status" value="1"/>
</dbReference>
<proteinExistence type="predicted"/>
<accession>A0A2S1LKT5</accession>
<dbReference type="SUPFAM" id="SSF51735">
    <property type="entry name" value="NAD(P)-binding Rossmann-fold domains"/>
    <property type="match status" value="1"/>
</dbReference>
<feature type="domain" description="NAD(P)-binding" evidence="1">
    <location>
        <begin position="9"/>
        <end position="126"/>
    </location>
</feature>
<dbReference type="PANTHER" id="PTHR14097:SF7">
    <property type="entry name" value="OXIDOREDUCTASE HTATIP2"/>
    <property type="match status" value="1"/>
</dbReference>
<dbReference type="EMBL" id="CP020919">
    <property type="protein sequence ID" value="AWG24347.1"/>
    <property type="molecule type" value="Genomic_DNA"/>
</dbReference>
<dbReference type="Gene3D" id="3.40.50.720">
    <property type="entry name" value="NAD(P)-binding Rossmann-like Domain"/>
    <property type="match status" value="1"/>
</dbReference>
<sequence>MGKTAIILGATGAVGSQLLEKLLQDPEYSKIKLFARGENTHTAAKIDYHKIDVLELERYATVFTGDVVFCCIGTTKAKTPDTTQYRKIDFGIPVTAARLSKENGIPVFIVISALGANSKSSTFYTKTKGEMQDAVLELALPKTHILQPSLIVSKRADSRILEKIATGFMALLNPLLVGSARKYRSIIAEKIAIAMQWLATHDYATFVPSDKIQEIAHRAIT</sequence>
<dbReference type="Proteomes" id="UP000244677">
    <property type="component" value="Chromosome"/>
</dbReference>
<dbReference type="KEGG" id="fki:FK004_03435"/>
<evidence type="ECO:0000259" key="1">
    <source>
        <dbReference type="Pfam" id="PF13460"/>
    </source>
</evidence>
<dbReference type="InterPro" id="IPR036291">
    <property type="entry name" value="NAD(P)-bd_dom_sf"/>
</dbReference>
<dbReference type="InterPro" id="IPR016040">
    <property type="entry name" value="NAD(P)-bd_dom"/>
</dbReference>
<reference evidence="2 3" key="1">
    <citation type="submission" date="2017-04" db="EMBL/GenBank/DDBJ databases">
        <title>Complete genome sequence of Flavobacterium kingsejong AJ004.</title>
        <authorList>
            <person name="Lee P.C."/>
        </authorList>
    </citation>
    <scope>NUCLEOTIDE SEQUENCE [LARGE SCALE GENOMIC DNA]</scope>
    <source>
        <strain evidence="2 3">AJ004</strain>
    </source>
</reference>
<name>A0A2S1LKT5_9FLAO</name>